<name>A0ABR2VYV1_9FUNG</name>
<protein>
    <submittedName>
        <fullName evidence="3">Uncharacterized protein</fullName>
    </submittedName>
</protein>
<reference evidence="3 4" key="1">
    <citation type="submission" date="2023-04" db="EMBL/GenBank/DDBJ databases">
        <title>Genome of Basidiobolus ranarum AG-B5.</title>
        <authorList>
            <person name="Stajich J.E."/>
            <person name="Carter-House D."/>
            <person name="Gryganskyi A."/>
        </authorList>
    </citation>
    <scope>NUCLEOTIDE SEQUENCE [LARGE SCALE GENOMIC DNA]</scope>
    <source>
        <strain evidence="3 4">AG-B5</strain>
    </source>
</reference>
<sequence length="187" mass="20370">MKPFFVLAFVITSFTLVASQQDMKKTQVVGCLSKCEQDSDQWVKCAGDCVGVPLSGDQNETSQEAKECFHECEDEDGDCYEKCIGNHFQVDKLTKEPSITASTSSTVSIKKVKETPTMTSNSSKPTQISGRAQNASKTTKTTSNTTNANNRTPTGFVPQLNESYQSTASLLVFPMVLLLSLQISGLF</sequence>
<gene>
    <name evidence="3" type="ORF">K7432_008249</name>
</gene>
<comment type="caution">
    <text evidence="3">The sequence shown here is derived from an EMBL/GenBank/DDBJ whole genome shotgun (WGS) entry which is preliminary data.</text>
</comment>
<accession>A0ABR2VYV1</accession>
<evidence type="ECO:0000256" key="2">
    <source>
        <dbReference type="SAM" id="SignalP"/>
    </source>
</evidence>
<feature type="compositionally biased region" description="Low complexity" evidence="1">
    <location>
        <begin position="134"/>
        <end position="150"/>
    </location>
</feature>
<feature type="chain" id="PRO_5045754110" evidence="2">
    <location>
        <begin position="20"/>
        <end position="187"/>
    </location>
</feature>
<evidence type="ECO:0000313" key="3">
    <source>
        <dbReference type="EMBL" id="KAK9710688.1"/>
    </source>
</evidence>
<feature type="region of interest" description="Disordered" evidence="1">
    <location>
        <begin position="114"/>
        <end position="158"/>
    </location>
</feature>
<keyword evidence="2" id="KW-0732">Signal</keyword>
<feature type="signal peptide" evidence="2">
    <location>
        <begin position="1"/>
        <end position="19"/>
    </location>
</feature>
<evidence type="ECO:0000256" key="1">
    <source>
        <dbReference type="SAM" id="MobiDB-lite"/>
    </source>
</evidence>
<feature type="compositionally biased region" description="Polar residues" evidence="1">
    <location>
        <begin position="116"/>
        <end position="133"/>
    </location>
</feature>
<evidence type="ECO:0000313" key="4">
    <source>
        <dbReference type="Proteomes" id="UP001479436"/>
    </source>
</evidence>
<dbReference type="Proteomes" id="UP001479436">
    <property type="component" value="Unassembled WGS sequence"/>
</dbReference>
<dbReference type="EMBL" id="JASJQH010007324">
    <property type="protein sequence ID" value="KAK9710688.1"/>
    <property type="molecule type" value="Genomic_DNA"/>
</dbReference>
<organism evidence="3 4">
    <name type="scientific">Basidiobolus ranarum</name>
    <dbReference type="NCBI Taxonomy" id="34480"/>
    <lineage>
        <taxon>Eukaryota</taxon>
        <taxon>Fungi</taxon>
        <taxon>Fungi incertae sedis</taxon>
        <taxon>Zoopagomycota</taxon>
        <taxon>Entomophthoromycotina</taxon>
        <taxon>Basidiobolomycetes</taxon>
        <taxon>Basidiobolales</taxon>
        <taxon>Basidiobolaceae</taxon>
        <taxon>Basidiobolus</taxon>
    </lineage>
</organism>
<proteinExistence type="predicted"/>
<keyword evidence="4" id="KW-1185">Reference proteome</keyword>